<evidence type="ECO:0000313" key="3">
    <source>
        <dbReference type="Proteomes" id="UP000030746"/>
    </source>
</evidence>
<feature type="region of interest" description="Disordered" evidence="1">
    <location>
        <begin position="123"/>
        <end position="217"/>
    </location>
</feature>
<gene>
    <name evidence="2" type="ORF">LOTGIDRAFT_171043</name>
</gene>
<accession>V4CP58</accession>
<keyword evidence="3" id="KW-1185">Reference proteome</keyword>
<proteinExistence type="predicted"/>
<dbReference type="HOGENOM" id="CLU_635070_0_0_1"/>
<dbReference type="GeneID" id="20241630"/>
<feature type="compositionally biased region" description="Basic and acidic residues" evidence="1">
    <location>
        <begin position="189"/>
        <end position="202"/>
    </location>
</feature>
<dbReference type="OMA" id="CEREGDG"/>
<name>V4CP58_LOTGI</name>
<dbReference type="EMBL" id="KB199861">
    <property type="protein sequence ID" value="ESP04205.1"/>
    <property type="molecule type" value="Genomic_DNA"/>
</dbReference>
<reference evidence="2 3" key="1">
    <citation type="journal article" date="2013" name="Nature">
        <title>Insights into bilaterian evolution from three spiralian genomes.</title>
        <authorList>
            <person name="Simakov O."/>
            <person name="Marletaz F."/>
            <person name="Cho S.J."/>
            <person name="Edsinger-Gonzales E."/>
            <person name="Havlak P."/>
            <person name="Hellsten U."/>
            <person name="Kuo D.H."/>
            <person name="Larsson T."/>
            <person name="Lv J."/>
            <person name="Arendt D."/>
            <person name="Savage R."/>
            <person name="Osoegawa K."/>
            <person name="de Jong P."/>
            <person name="Grimwood J."/>
            <person name="Chapman J.A."/>
            <person name="Shapiro H."/>
            <person name="Aerts A."/>
            <person name="Otillar R.P."/>
            <person name="Terry A.Y."/>
            <person name="Boore J.L."/>
            <person name="Grigoriev I.V."/>
            <person name="Lindberg D.R."/>
            <person name="Seaver E.C."/>
            <person name="Weisblat D.A."/>
            <person name="Putnam N.H."/>
            <person name="Rokhsar D.S."/>
        </authorList>
    </citation>
    <scope>NUCLEOTIDE SEQUENCE [LARGE SCALE GENOMIC DNA]</scope>
</reference>
<dbReference type="Proteomes" id="UP000030746">
    <property type="component" value="Unassembled WGS sequence"/>
</dbReference>
<dbReference type="KEGG" id="lgi:LOTGIDRAFT_171043"/>
<dbReference type="OrthoDB" id="6140106at2759"/>
<organism evidence="2 3">
    <name type="scientific">Lottia gigantea</name>
    <name type="common">Giant owl limpet</name>
    <dbReference type="NCBI Taxonomy" id="225164"/>
    <lineage>
        <taxon>Eukaryota</taxon>
        <taxon>Metazoa</taxon>
        <taxon>Spiralia</taxon>
        <taxon>Lophotrochozoa</taxon>
        <taxon>Mollusca</taxon>
        <taxon>Gastropoda</taxon>
        <taxon>Patellogastropoda</taxon>
        <taxon>Lottioidea</taxon>
        <taxon>Lottiidae</taxon>
        <taxon>Lottia</taxon>
    </lineage>
</organism>
<evidence type="ECO:0000313" key="2">
    <source>
        <dbReference type="EMBL" id="ESP04205.1"/>
    </source>
</evidence>
<dbReference type="AlphaFoldDB" id="V4CP58"/>
<evidence type="ECO:0000256" key="1">
    <source>
        <dbReference type="SAM" id="MobiDB-lite"/>
    </source>
</evidence>
<feature type="compositionally biased region" description="Polar residues" evidence="1">
    <location>
        <begin position="147"/>
        <end position="160"/>
    </location>
</feature>
<feature type="compositionally biased region" description="Polar residues" evidence="1">
    <location>
        <begin position="176"/>
        <end position="186"/>
    </location>
</feature>
<dbReference type="RefSeq" id="XP_009045151.1">
    <property type="nucleotide sequence ID" value="XM_009046903.1"/>
</dbReference>
<protein>
    <submittedName>
        <fullName evidence="2">Uncharacterized protein</fullName>
    </submittedName>
</protein>
<sequence length="432" mass="48624">MATILGERKVIFSGLWRSSPRTDVDRQLRLISEEYQKKPGLPASFQITPVAVELHIISENGKSARNMKIEFKDIYDVMVNKYHPLCLMVVYSDLQNSHNFLACQCYKESDGIQMNKVYRECKMRNSSRSSPRPDPHRQNWVLKPKPVSNNNEGESDSLTSNDKEKGLNGVERPNVLHTSSLDSSGYHSVEVHRSDSSLHDDEVSMDSRVTDSLPSPSGNFYDGDSLVSMESYNSMKEELLNLSQEVRNIKSLLLQQGIDPDSFQNVKGHVNGHTEIEEKHSPSSDRHVNFAIDETKGLNDSGRKGLYVKRPAVLTHSTRGKLPVRAHHYRTGSSNSASTPSPVYVGANEVFDYHQKPLQTVQVVSGPVPQRRGSQNAVSSTIHKPIEQVYQMQPRQSHSHRRQIVLHPGQSSTLPAMRRHADSDHVIKNGNF</sequence>
<dbReference type="CTD" id="20241630"/>